<accession>A0ACC0L1Z7</accession>
<keyword evidence="2" id="KW-1185">Reference proteome</keyword>
<evidence type="ECO:0000313" key="1">
    <source>
        <dbReference type="EMBL" id="KAI8442386.1"/>
    </source>
</evidence>
<sequence>MSRLGTSSLEEPLGKFSSSDHELEDKALAGLPLRGPTTSYGGCRQMGGGLFSTAIHLPTDDDYPDLSS</sequence>
<name>A0ACC0L1Z7_CHOFU</name>
<dbReference type="Proteomes" id="UP001064048">
    <property type="component" value="Chromosome 9"/>
</dbReference>
<organism evidence="1 2">
    <name type="scientific">Choristoneura fumiferana</name>
    <name type="common">Spruce budworm moth</name>
    <name type="synonym">Archips fumiferana</name>
    <dbReference type="NCBI Taxonomy" id="7141"/>
    <lineage>
        <taxon>Eukaryota</taxon>
        <taxon>Metazoa</taxon>
        <taxon>Ecdysozoa</taxon>
        <taxon>Arthropoda</taxon>
        <taxon>Hexapoda</taxon>
        <taxon>Insecta</taxon>
        <taxon>Pterygota</taxon>
        <taxon>Neoptera</taxon>
        <taxon>Endopterygota</taxon>
        <taxon>Lepidoptera</taxon>
        <taxon>Glossata</taxon>
        <taxon>Ditrysia</taxon>
        <taxon>Tortricoidea</taxon>
        <taxon>Tortricidae</taxon>
        <taxon>Tortricinae</taxon>
        <taxon>Choristoneura</taxon>
    </lineage>
</organism>
<proteinExistence type="predicted"/>
<reference evidence="1 2" key="1">
    <citation type="journal article" date="2022" name="Genome Biol. Evol.">
        <title>The Spruce Budworm Genome: Reconstructing the Evolutionary History of Antifreeze Proteins.</title>
        <authorList>
            <person name="Beliveau C."/>
            <person name="Gagne P."/>
            <person name="Picq S."/>
            <person name="Vernygora O."/>
            <person name="Keeling C.I."/>
            <person name="Pinkney K."/>
            <person name="Doucet D."/>
            <person name="Wen F."/>
            <person name="Johnston J.S."/>
            <person name="Maaroufi H."/>
            <person name="Boyle B."/>
            <person name="Laroche J."/>
            <person name="Dewar K."/>
            <person name="Juretic N."/>
            <person name="Blackburn G."/>
            <person name="Nisole A."/>
            <person name="Brunet B."/>
            <person name="Brandao M."/>
            <person name="Lumley L."/>
            <person name="Duan J."/>
            <person name="Quan G."/>
            <person name="Lucarotti C.J."/>
            <person name="Roe A.D."/>
            <person name="Sperling F.A.H."/>
            <person name="Levesque R.C."/>
            <person name="Cusson M."/>
        </authorList>
    </citation>
    <scope>NUCLEOTIDE SEQUENCE [LARGE SCALE GENOMIC DNA]</scope>
    <source>
        <strain evidence="1">Glfc:IPQL:Cfum</strain>
    </source>
</reference>
<gene>
    <name evidence="1" type="ORF">MSG28_005905</name>
</gene>
<dbReference type="EMBL" id="CM046109">
    <property type="protein sequence ID" value="KAI8442386.1"/>
    <property type="molecule type" value="Genomic_DNA"/>
</dbReference>
<comment type="caution">
    <text evidence="1">The sequence shown here is derived from an EMBL/GenBank/DDBJ whole genome shotgun (WGS) entry which is preliminary data.</text>
</comment>
<evidence type="ECO:0000313" key="2">
    <source>
        <dbReference type="Proteomes" id="UP001064048"/>
    </source>
</evidence>
<protein>
    <submittedName>
        <fullName evidence="1">Uncharacterized protein</fullName>
    </submittedName>
</protein>